<feature type="transmembrane region" description="Helical" evidence="2">
    <location>
        <begin position="20"/>
        <end position="43"/>
    </location>
</feature>
<comment type="caution">
    <text evidence="3">The sequence shown here is derived from an EMBL/GenBank/DDBJ whole genome shotgun (WGS) entry which is preliminary data.</text>
</comment>
<gene>
    <name evidence="3" type="ORF">CPB84DRAFT_447863</name>
</gene>
<organism evidence="3 4">
    <name type="scientific">Gymnopilus junonius</name>
    <name type="common">Spectacular rustgill mushroom</name>
    <name type="synonym">Gymnopilus spectabilis subsp. junonius</name>
    <dbReference type="NCBI Taxonomy" id="109634"/>
    <lineage>
        <taxon>Eukaryota</taxon>
        <taxon>Fungi</taxon>
        <taxon>Dikarya</taxon>
        <taxon>Basidiomycota</taxon>
        <taxon>Agaricomycotina</taxon>
        <taxon>Agaricomycetes</taxon>
        <taxon>Agaricomycetidae</taxon>
        <taxon>Agaricales</taxon>
        <taxon>Agaricineae</taxon>
        <taxon>Hymenogastraceae</taxon>
        <taxon>Gymnopilus</taxon>
    </lineage>
</organism>
<feature type="region of interest" description="Disordered" evidence="1">
    <location>
        <begin position="108"/>
        <end position="154"/>
    </location>
</feature>
<keyword evidence="2" id="KW-0812">Transmembrane</keyword>
<keyword evidence="2" id="KW-0472">Membrane</keyword>
<evidence type="ECO:0000313" key="3">
    <source>
        <dbReference type="EMBL" id="KAF8875260.1"/>
    </source>
</evidence>
<name>A0A9P5TFQ8_GYMJU</name>
<keyword evidence="2" id="KW-1133">Transmembrane helix</keyword>
<evidence type="ECO:0000313" key="4">
    <source>
        <dbReference type="Proteomes" id="UP000724874"/>
    </source>
</evidence>
<evidence type="ECO:0000256" key="2">
    <source>
        <dbReference type="SAM" id="Phobius"/>
    </source>
</evidence>
<dbReference type="Proteomes" id="UP000724874">
    <property type="component" value="Unassembled WGS sequence"/>
</dbReference>
<reference evidence="3" key="1">
    <citation type="submission" date="2020-11" db="EMBL/GenBank/DDBJ databases">
        <authorList>
            <consortium name="DOE Joint Genome Institute"/>
            <person name="Ahrendt S."/>
            <person name="Riley R."/>
            <person name="Andreopoulos W."/>
            <person name="LaButti K."/>
            <person name="Pangilinan J."/>
            <person name="Ruiz-duenas F.J."/>
            <person name="Barrasa J.M."/>
            <person name="Sanchez-Garcia M."/>
            <person name="Camarero S."/>
            <person name="Miyauchi S."/>
            <person name="Serrano A."/>
            <person name="Linde D."/>
            <person name="Babiker R."/>
            <person name="Drula E."/>
            <person name="Ayuso-Fernandez I."/>
            <person name="Pacheco R."/>
            <person name="Padilla G."/>
            <person name="Ferreira P."/>
            <person name="Barriuso J."/>
            <person name="Kellner H."/>
            <person name="Castanera R."/>
            <person name="Alfaro M."/>
            <person name="Ramirez L."/>
            <person name="Pisabarro A.G."/>
            <person name="Kuo A."/>
            <person name="Tritt A."/>
            <person name="Lipzen A."/>
            <person name="He G."/>
            <person name="Yan M."/>
            <person name="Ng V."/>
            <person name="Cullen D."/>
            <person name="Martin F."/>
            <person name="Rosso M.-N."/>
            <person name="Henrissat B."/>
            <person name="Hibbett D."/>
            <person name="Martinez A.T."/>
            <person name="Grigoriev I.V."/>
        </authorList>
    </citation>
    <scope>NUCLEOTIDE SEQUENCE</scope>
    <source>
        <strain evidence="3">AH 44721</strain>
    </source>
</reference>
<feature type="compositionally biased region" description="Acidic residues" evidence="1">
    <location>
        <begin position="108"/>
        <end position="123"/>
    </location>
</feature>
<proteinExistence type="predicted"/>
<dbReference type="EMBL" id="JADNYJ010000199">
    <property type="protein sequence ID" value="KAF8875260.1"/>
    <property type="molecule type" value="Genomic_DNA"/>
</dbReference>
<sequence>MYFKCGFSLHAYLSSTLDAYLLPLSVICSLAFAFAFPFFNVLLFGADFAMSLDGQVPRPPPRALPRSFQDILRHSSLSSGSRQLLAQVLEGFDHGAVAGSVQMEMDLAPEEEEDEENADEEDERIPLDPVDVNLLSNEDDDDDDDDTAATATPLELELPGGGYRFEPYINTDPEPRTRSWDPYSAIHPPFADEGVDITPGIPIRVPHTSELISALSDNDNVLASSTSHGLMSIPLYQHPDNLVPQDLDIFAFQGWGVDVDGSVLPE</sequence>
<dbReference type="AlphaFoldDB" id="A0A9P5TFQ8"/>
<protein>
    <submittedName>
        <fullName evidence="3">Uncharacterized protein</fullName>
    </submittedName>
</protein>
<feature type="compositionally biased region" description="Acidic residues" evidence="1">
    <location>
        <begin position="137"/>
        <end position="147"/>
    </location>
</feature>
<evidence type="ECO:0000256" key="1">
    <source>
        <dbReference type="SAM" id="MobiDB-lite"/>
    </source>
</evidence>
<keyword evidence="4" id="KW-1185">Reference proteome</keyword>
<accession>A0A9P5TFQ8</accession>